<organism evidence="13 14">
    <name type="scientific">Kwoniella heveanensis BCC8398</name>
    <dbReference type="NCBI Taxonomy" id="1296120"/>
    <lineage>
        <taxon>Eukaryota</taxon>
        <taxon>Fungi</taxon>
        <taxon>Dikarya</taxon>
        <taxon>Basidiomycota</taxon>
        <taxon>Agaricomycotina</taxon>
        <taxon>Tremellomycetes</taxon>
        <taxon>Tremellales</taxon>
        <taxon>Cryptococcaceae</taxon>
        <taxon>Kwoniella</taxon>
    </lineage>
</organism>
<dbReference type="Pfam" id="PF08282">
    <property type="entry name" value="Hydrolase_3"/>
    <property type="match status" value="1"/>
</dbReference>
<dbReference type="GO" id="GO:0016020">
    <property type="term" value="C:membrane"/>
    <property type="evidence" value="ECO:0007669"/>
    <property type="project" value="InterPro"/>
</dbReference>
<reference evidence="13 14" key="1">
    <citation type="submission" date="2013-07" db="EMBL/GenBank/DDBJ databases">
        <title>The Genome Sequence of Cryptococcus heveanensis BCC8398.</title>
        <authorList>
            <consortium name="The Broad Institute Genome Sequencing Platform"/>
            <person name="Cuomo C."/>
            <person name="Litvintseva A."/>
            <person name="Chen Y."/>
            <person name="Heitman J."/>
            <person name="Sun S."/>
            <person name="Springer D."/>
            <person name="Dromer F."/>
            <person name="Young S.K."/>
            <person name="Zeng Q."/>
            <person name="Gargeya S."/>
            <person name="Fitzgerald M."/>
            <person name="Abouelleil A."/>
            <person name="Alvarado L."/>
            <person name="Berlin A.M."/>
            <person name="Chapman S.B."/>
            <person name="Dewar J."/>
            <person name="Goldberg J."/>
            <person name="Griggs A."/>
            <person name="Gujja S."/>
            <person name="Hansen M."/>
            <person name="Howarth C."/>
            <person name="Imamovic A."/>
            <person name="Larimer J."/>
            <person name="McCowan C."/>
            <person name="Murphy C."/>
            <person name="Pearson M."/>
            <person name="Priest M."/>
            <person name="Roberts A."/>
            <person name="Saif S."/>
            <person name="Shea T."/>
            <person name="Sykes S."/>
            <person name="Wortman J."/>
            <person name="Nusbaum C."/>
            <person name="Birren B."/>
        </authorList>
    </citation>
    <scope>NUCLEOTIDE SEQUENCE [LARGE SCALE GENOMIC DNA]</scope>
    <source>
        <strain evidence="13 14">BCC8398</strain>
    </source>
</reference>
<dbReference type="InterPro" id="IPR044492">
    <property type="entry name" value="P_typ_ATPase_HD_dom"/>
</dbReference>
<keyword evidence="6" id="KW-0460">Magnesium</keyword>
<feature type="transmembrane region" description="Helical" evidence="11">
    <location>
        <begin position="969"/>
        <end position="988"/>
    </location>
</feature>
<dbReference type="InterPro" id="IPR018303">
    <property type="entry name" value="ATPase_P-typ_P_site"/>
</dbReference>
<feature type="transmembrane region" description="Helical" evidence="11">
    <location>
        <begin position="336"/>
        <end position="358"/>
    </location>
</feature>
<feature type="transmembrane region" description="Helical" evidence="11">
    <location>
        <begin position="1040"/>
        <end position="1059"/>
    </location>
</feature>
<name>A0A1B9GV34_9TREE</name>
<dbReference type="Gene3D" id="3.40.50.1000">
    <property type="entry name" value="HAD superfamily/HAD-like"/>
    <property type="match status" value="1"/>
</dbReference>
<dbReference type="PRINTS" id="PR00119">
    <property type="entry name" value="CATATPASE"/>
</dbReference>
<keyword evidence="4" id="KW-0547">Nucleotide-binding</keyword>
<feature type="transmembrane region" description="Helical" evidence="11">
    <location>
        <begin position="305"/>
        <end position="324"/>
    </location>
</feature>
<keyword evidence="5" id="KW-0067">ATP-binding</keyword>
<evidence type="ECO:0000313" key="13">
    <source>
        <dbReference type="EMBL" id="OCF34901.1"/>
    </source>
</evidence>
<dbReference type="InterPro" id="IPR001757">
    <property type="entry name" value="P_typ_ATPase"/>
</dbReference>
<dbReference type="PROSITE" id="PS00154">
    <property type="entry name" value="ATPASE_E1_E2"/>
    <property type="match status" value="1"/>
</dbReference>
<evidence type="ECO:0000256" key="4">
    <source>
        <dbReference type="ARBA" id="ARBA00022741"/>
    </source>
</evidence>
<dbReference type="Pfam" id="PF00690">
    <property type="entry name" value="Cation_ATPase_N"/>
    <property type="match status" value="1"/>
</dbReference>
<sequence length="1093" mass="118242">MATEKKLSTTTTDNHNEKSIPRADTGTTQASQSQTLPFKPHTTPSSKVLDALGGDALKGLSESEVKKRLEQYGPNRLKPPKKPSIFKIVARQVGNAMTVILIAAMAVSFGTMDWISGGVIAALVILNVTVGAITEWQAEKTVASLESVGAPQATVVRHNGGSEQATKIIAVEDVVPGDLVLLKNGDIVPADGRILDGHCSNLECDEAFLTGESLPVAKQSEPIDEDDCPVGDRISMVFSGAQVTKGRARVVITSTGMGTEIGKIAQALESKAKQTETGFAAFWYKAKVVLGVADTTPLQIKLNKLAYFLLGCALMIAFIVVASTGFKDVPLSVATYAVAAAVSILPASLIAVVSLTLARASTDLASRHALVRRMDAIEALAGVENVCSDKTGTLTVGRMVVRKFWVPALDYRANEKAPLNSKRGQAYSFETGSDPFYPRGSVQADRTEISAGGDVLDLKRKPQRHDSVEEDPDEREVESQELVVQPDELEHGLRDLALCASLCNQATLTRPTDSDSQWEANGDPTEIALQVAAHKLGHGKPFLTHVKHSLTRVESARSGHSARPLVAGTQGHYEQIIEHPFDSTVKRMSIAYKFVPDNGRDAHVQCLLKGAIERVFEKCTRVGSEPLTEEVQKNIMVKVDALAAQGLRVLALCGKRLPITAVDDVRAMDRETFENDFTFLGLAGIYDPPRKESPGAVADCLRAGITPRMLTGDHPATATAIALNIGILEKSYGKEAVMTGQQFDALSDEQVDALPELPLVVARCAPETKVRMVDAIHRRGQKTVMTGDGVNDSPALKRADVGVGMGTGSDVAKQSSRIVLSDDNFSTIIRAIRKGRSVFKNLAKFLLYLLSGNLAEIIVLMIGLAFKDENDQSVFPLSAVSALWINTLAAGPPALALGLEPTAVDAMEQPPTAFHQIFTLEFYIDLTFYGVLMGALSLINFVIVLWGYFPGDLGRYCNETDSDICDPIFQARATCFATLVIILMIHALECKHFSKGLGQVNLRDNKILLWSVLVLMLATFPVVYIPVINNKVFLHGALKWEWGIVFGMILVYLACTEAYKWGKRVYIRRNHPAAPTRGPSDKTLRMEATIAPA</sequence>
<dbReference type="SUPFAM" id="SSF81665">
    <property type="entry name" value="Calcium ATPase, transmembrane domain M"/>
    <property type="match status" value="1"/>
</dbReference>
<evidence type="ECO:0000256" key="7">
    <source>
        <dbReference type="ARBA" id="ARBA00022967"/>
    </source>
</evidence>
<feature type="transmembrane region" description="Helical" evidence="11">
    <location>
        <begin position="114"/>
        <end position="134"/>
    </location>
</feature>
<keyword evidence="8 11" id="KW-1133">Transmembrane helix</keyword>
<dbReference type="SFLD" id="SFLDG00002">
    <property type="entry name" value="C1.7:_P-type_atpase_like"/>
    <property type="match status" value="1"/>
</dbReference>
<dbReference type="InterPro" id="IPR008250">
    <property type="entry name" value="ATPase_P-typ_transduc_dom_A_sf"/>
</dbReference>
<feature type="transmembrane region" description="Helical" evidence="11">
    <location>
        <begin position="845"/>
        <end position="866"/>
    </location>
</feature>
<dbReference type="InterPro" id="IPR036412">
    <property type="entry name" value="HAD-like_sf"/>
</dbReference>
<dbReference type="AlphaFoldDB" id="A0A1B9GV34"/>
<dbReference type="STRING" id="1296120.A0A1B9GV34"/>
<dbReference type="SUPFAM" id="SSF81653">
    <property type="entry name" value="Calcium ATPase, transduction domain A"/>
    <property type="match status" value="1"/>
</dbReference>
<dbReference type="PRINTS" id="PR00120">
    <property type="entry name" value="HATPASE"/>
</dbReference>
<evidence type="ECO:0000256" key="5">
    <source>
        <dbReference type="ARBA" id="ARBA00022840"/>
    </source>
</evidence>
<evidence type="ECO:0000313" key="14">
    <source>
        <dbReference type="Proteomes" id="UP000092666"/>
    </source>
</evidence>
<dbReference type="InterPro" id="IPR004014">
    <property type="entry name" value="ATPase_P-typ_cation-transptr_N"/>
</dbReference>
<dbReference type="InterPro" id="IPR023298">
    <property type="entry name" value="ATPase_P-typ_TM_dom_sf"/>
</dbReference>
<dbReference type="GO" id="GO:0030001">
    <property type="term" value="P:metal ion transport"/>
    <property type="evidence" value="ECO:0007669"/>
    <property type="project" value="UniProtKB-ARBA"/>
</dbReference>
<feature type="transmembrane region" description="Helical" evidence="11">
    <location>
        <begin position="1008"/>
        <end position="1028"/>
    </location>
</feature>
<dbReference type="EMBL" id="KV700123">
    <property type="protein sequence ID" value="OCF34901.1"/>
    <property type="molecule type" value="Genomic_DNA"/>
</dbReference>
<evidence type="ECO:0000256" key="11">
    <source>
        <dbReference type="SAM" id="Phobius"/>
    </source>
</evidence>
<dbReference type="InterPro" id="IPR059000">
    <property type="entry name" value="ATPase_P-type_domA"/>
</dbReference>
<keyword evidence="9 11" id="KW-0472">Membrane</keyword>
<evidence type="ECO:0000256" key="9">
    <source>
        <dbReference type="ARBA" id="ARBA00023136"/>
    </source>
</evidence>
<evidence type="ECO:0000256" key="2">
    <source>
        <dbReference type="ARBA" id="ARBA00022553"/>
    </source>
</evidence>
<keyword evidence="3 11" id="KW-0812">Transmembrane</keyword>
<dbReference type="NCBIfam" id="TIGR01494">
    <property type="entry name" value="ATPase_P-type"/>
    <property type="match status" value="3"/>
</dbReference>
<accession>A0A1B9GV34</accession>
<evidence type="ECO:0000259" key="12">
    <source>
        <dbReference type="SMART" id="SM00831"/>
    </source>
</evidence>
<evidence type="ECO:0000256" key="8">
    <source>
        <dbReference type="ARBA" id="ARBA00022989"/>
    </source>
</evidence>
<gene>
    <name evidence="13" type="ORF">I316_03448</name>
</gene>
<dbReference type="InterPro" id="IPR006068">
    <property type="entry name" value="ATPase_P-typ_cation-transptr_C"/>
</dbReference>
<feature type="transmembrane region" description="Helical" evidence="11">
    <location>
        <begin position="878"/>
        <end position="899"/>
    </location>
</feature>
<dbReference type="Gene3D" id="1.20.1110.10">
    <property type="entry name" value="Calcium-transporting ATPase, transmembrane domain"/>
    <property type="match status" value="1"/>
</dbReference>
<keyword evidence="7" id="KW-1278">Translocase</keyword>
<comment type="subcellular location">
    <subcellularLocation>
        <location evidence="1">Endomembrane system</location>
        <topology evidence="1">Multi-pass membrane protein</topology>
    </subcellularLocation>
</comment>
<dbReference type="GO" id="GO:0005524">
    <property type="term" value="F:ATP binding"/>
    <property type="evidence" value="ECO:0007669"/>
    <property type="project" value="UniProtKB-KW"/>
</dbReference>
<dbReference type="Gene3D" id="3.40.1110.10">
    <property type="entry name" value="Calcium-transporting ATPase, cytoplasmic domain N"/>
    <property type="match status" value="1"/>
</dbReference>
<dbReference type="GO" id="GO:0016887">
    <property type="term" value="F:ATP hydrolysis activity"/>
    <property type="evidence" value="ECO:0007669"/>
    <property type="project" value="InterPro"/>
</dbReference>
<dbReference type="Gene3D" id="2.70.150.10">
    <property type="entry name" value="Calcium-transporting ATPase, cytoplasmic transduction domain A"/>
    <property type="match status" value="1"/>
</dbReference>
<dbReference type="GO" id="GO:0012505">
    <property type="term" value="C:endomembrane system"/>
    <property type="evidence" value="ECO:0007669"/>
    <property type="project" value="UniProtKB-SubCell"/>
</dbReference>
<evidence type="ECO:0000256" key="3">
    <source>
        <dbReference type="ARBA" id="ARBA00022692"/>
    </source>
</evidence>
<dbReference type="Pfam" id="PF13246">
    <property type="entry name" value="Cation_ATPase"/>
    <property type="match status" value="1"/>
</dbReference>
<dbReference type="SUPFAM" id="SSF81660">
    <property type="entry name" value="Metal cation-transporting ATPase, ATP-binding domain N"/>
    <property type="match status" value="1"/>
</dbReference>
<dbReference type="SMART" id="SM00831">
    <property type="entry name" value="Cation_ATPase_N"/>
    <property type="match status" value="1"/>
</dbReference>
<dbReference type="InterPro" id="IPR023299">
    <property type="entry name" value="ATPase_P-typ_cyto_dom_N"/>
</dbReference>
<dbReference type="SUPFAM" id="SSF56784">
    <property type="entry name" value="HAD-like"/>
    <property type="match status" value="1"/>
</dbReference>
<evidence type="ECO:0000256" key="1">
    <source>
        <dbReference type="ARBA" id="ARBA00004127"/>
    </source>
</evidence>
<feature type="compositionally biased region" description="Polar residues" evidence="10">
    <location>
        <begin position="25"/>
        <end position="46"/>
    </location>
</feature>
<dbReference type="Pfam" id="PF00122">
    <property type="entry name" value="E1-E2_ATPase"/>
    <property type="match status" value="1"/>
</dbReference>
<dbReference type="PANTHER" id="PTHR42861">
    <property type="entry name" value="CALCIUM-TRANSPORTING ATPASE"/>
    <property type="match status" value="1"/>
</dbReference>
<reference evidence="14" key="2">
    <citation type="submission" date="2013-12" db="EMBL/GenBank/DDBJ databases">
        <title>Evolution of pathogenesis and genome organization in the Tremellales.</title>
        <authorList>
            <person name="Cuomo C."/>
            <person name="Litvintseva A."/>
            <person name="Heitman J."/>
            <person name="Chen Y."/>
            <person name="Sun S."/>
            <person name="Springer D."/>
            <person name="Dromer F."/>
            <person name="Young S."/>
            <person name="Zeng Q."/>
            <person name="Chapman S."/>
            <person name="Gujja S."/>
            <person name="Saif S."/>
            <person name="Birren B."/>
        </authorList>
    </citation>
    <scope>NUCLEOTIDE SEQUENCE [LARGE SCALE GENOMIC DNA]</scope>
    <source>
        <strain evidence="14">BCC8398</strain>
    </source>
</reference>
<evidence type="ECO:0000256" key="6">
    <source>
        <dbReference type="ARBA" id="ARBA00022842"/>
    </source>
</evidence>
<dbReference type="SFLD" id="SFLDF00027">
    <property type="entry name" value="p-type_atpase"/>
    <property type="match status" value="1"/>
</dbReference>
<feature type="compositionally biased region" description="Basic and acidic residues" evidence="10">
    <location>
        <begin position="456"/>
        <end position="467"/>
    </location>
</feature>
<dbReference type="Proteomes" id="UP000092666">
    <property type="component" value="Unassembled WGS sequence"/>
</dbReference>
<dbReference type="SFLD" id="SFLDS00003">
    <property type="entry name" value="Haloacid_Dehalogenase"/>
    <property type="match status" value="1"/>
</dbReference>
<keyword evidence="14" id="KW-1185">Reference proteome</keyword>
<feature type="transmembrane region" description="Helical" evidence="11">
    <location>
        <begin position="88"/>
        <end position="108"/>
    </location>
</feature>
<dbReference type="InterPro" id="IPR023214">
    <property type="entry name" value="HAD_sf"/>
</dbReference>
<keyword evidence="2" id="KW-0597">Phosphoprotein</keyword>
<dbReference type="FunFam" id="3.40.50.1000:FF:000193">
    <property type="entry name" value="Plasma membrane calcium-transporting ATPase 2"/>
    <property type="match status" value="1"/>
</dbReference>
<feature type="region of interest" description="Disordered" evidence="10">
    <location>
        <begin position="451"/>
        <end position="480"/>
    </location>
</feature>
<feature type="domain" description="Cation-transporting P-type ATPase N-terminal" evidence="12">
    <location>
        <begin position="39"/>
        <end position="113"/>
    </location>
</feature>
<proteinExistence type="predicted"/>
<evidence type="ECO:0000256" key="10">
    <source>
        <dbReference type="SAM" id="MobiDB-lite"/>
    </source>
</evidence>
<dbReference type="Pfam" id="PF00689">
    <property type="entry name" value="Cation_ATPase_C"/>
    <property type="match status" value="1"/>
</dbReference>
<protein>
    <submittedName>
        <fullName evidence="13">Potassium/sodium efflux P-type ATPase, fungal-type</fullName>
    </submittedName>
</protein>
<feature type="transmembrane region" description="Helical" evidence="11">
    <location>
        <begin position="926"/>
        <end position="949"/>
    </location>
</feature>
<dbReference type="OrthoDB" id="3352408at2759"/>
<dbReference type="FunFam" id="2.70.150.10:FF:000160">
    <property type="entry name" value="Sarcoplasmic/endoplasmic reticulum calcium ATPase 1"/>
    <property type="match status" value="1"/>
</dbReference>
<feature type="region of interest" description="Disordered" evidence="10">
    <location>
        <begin position="1"/>
        <end position="50"/>
    </location>
</feature>